<keyword evidence="3" id="KW-0813">Transport</keyword>
<gene>
    <name evidence="14" type="ORF">IHE44_0014467</name>
    <name evidence="13" type="ORF">IHE44_001643</name>
</gene>
<dbReference type="GO" id="GO:0016020">
    <property type="term" value="C:membrane"/>
    <property type="evidence" value="ECO:0007669"/>
    <property type="project" value="UniProtKB-SubCell"/>
</dbReference>
<evidence type="ECO:0000259" key="12">
    <source>
        <dbReference type="Pfam" id="PF01490"/>
    </source>
</evidence>
<dbReference type="InterPro" id="IPR013057">
    <property type="entry name" value="AA_transpt_TM"/>
</dbReference>
<evidence type="ECO:0000313" key="15">
    <source>
        <dbReference type="Proteomes" id="UP000618051"/>
    </source>
</evidence>
<evidence type="ECO:0000256" key="7">
    <source>
        <dbReference type="ARBA" id="ARBA00023136"/>
    </source>
</evidence>
<feature type="transmembrane region" description="Helical" evidence="11">
    <location>
        <begin position="36"/>
        <end position="57"/>
    </location>
</feature>
<feature type="transmembrane region" description="Helical" evidence="11">
    <location>
        <begin position="332"/>
        <end position="357"/>
    </location>
</feature>
<evidence type="ECO:0000256" key="8">
    <source>
        <dbReference type="ARBA" id="ARBA00037101"/>
    </source>
</evidence>
<comment type="subcellular location">
    <subcellularLocation>
        <location evidence="1">Membrane</location>
        <topology evidence="1">Multi-pass membrane protein</topology>
    </subcellularLocation>
</comment>
<dbReference type="PANTHER" id="PTHR22950">
    <property type="entry name" value="AMINO ACID TRANSPORTER"/>
    <property type="match status" value="1"/>
</dbReference>
<keyword evidence="6 11" id="KW-1133">Transmembrane helix</keyword>
<dbReference type="OrthoDB" id="28208at2759"/>
<evidence type="ECO:0000256" key="2">
    <source>
        <dbReference type="ARBA" id="ARBA00008066"/>
    </source>
</evidence>
<evidence type="ECO:0000256" key="5">
    <source>
        <dbReference type="ARBA" id="ARBA00022970"/>
    </source>
</evidence>
<reference evidence="14" key="3">
    <citation type="submission" date="2022-01" db="EMBL/GenBank/DDBJ databases">
        <authorList>
            <person name="Rubenstein D.R."/>
        </authorList>
    </citation>
    <scope>NUCLEOTIDE SEQUENCE</scope>
    <source>
        <strain evidence="14">SS15</strain>
        <tissue evidence="14">Liver</tissue>
    </source>
</reference>
<sequence>LNMSLPTGEKDQGLVETDDQIALLSKPKNKGGNSDLASAGFNIINSIIGSGIIGLPYSMKEAGFPLGVLLLLVVAYITDYSIILLIKGGNLSSTRTYQELVKKTYGLVGYLILSTLQFLYPFIAMISYNIITGDTLTKVFQRIPGVGLDNVLTDRHFIILVTTIIFTLPISLYRDIAKLGKVSLLSLILTIVILIIVMVRTVTFSPQVPKSENAWIFAKSNAVQAIGVMSFAFICHHNSFLIYESLEEPTLKNWSRVTHTSVALALVISVVFAACGYMTFTGYTEGDIFENYCRDDNLATFGRFCYGVTVILTFPLECFVTREVIANVFFHGNLSTVFHVVVTVVIIAVATGVSLVYDCLGIVLELNGVLSATPLVFIIPSACYLRLSKERWNHSDNLISCLILALGVLVMAVGFVMTVLHPQECSHGKEICKTIREKCENYSAFISLHSVSFEGDNLFVLQRLHNHHETFLERKMQVVCTTLEFGKQKFYMGIHKTKTTRAFFGKQNMQLGNKKNLQNNMQIKQALIQLAAEAPVCKISLFAFSNTAMNFNRKLFSPVACVLSPTLNWPSRKMQYRLFQNLALAVEVIFFRNIFYYLDFADFSVEDFAHYVHSECVNLVHENDLGGNNLQVLSKQVASELVSSEKAEKQKKNLYRRSTLQMRRAYTGRSKIENKKGINALTLAIFQLLLNTGQNITCIKSSVHWAMLSGPRAEQEGHSVLTQEKTRTPGNILEERIFFLHKLRYAWSFGLCGFLNPNPRRNPYSRQMGKSAMSCG</sequence>
<dbReference type="Pfam" id="PF01490">
    <property type="entry name" value="Aa_trans"/>
    <property type="match status" value="1"/>
</dbReference>
<evidence type="ECO:0000256" key="3">
    <source>
        <dbReference type="ARBA" id="ARBA00022448"/>
    </source>
</evidence>
<feature type="transmembrane region" description="Helical" evidence="11">
    <location>
        <begin position="399"/>
        <end position="420"/>
    </location>
</feature>
<organism evidence="13">
    <name type="scientific">Lamprotornis superbus</name>
    <dbReference type="NCBI Taxonomy" id="245042"/>
    <lineage>
        <taxon>Eukaryota</taxon>
        <taxon>Metazoa</taxon>
        <taxon>Chordata</taxon>
        <taxon>Craniata</taxon>
        <taxon>Vertebrata</taxon>
        <taxon>Euteleostomi</taxon>
        <taxon>Archelosauria</taxon>
        <taxon>Archosauria</taxon>
        <taxon>Dinosauria</taxon>
        <taxon>Saurischia</taxon>
        <taxon>Theropoda</taxon>
        <taxon>Coelurosauria</taxon>
        <taxon>Aves</taxon>
        <taxon>Neognathae</taxon>
        <taxon>Neoaves</taxon>
        <taxon>Telluraves</taxon>
        <taxon>Australaves</taxon>
        <taxon>Passeriformes</taxon>
        <taxon>Sturnidae</taxon>
        <taxon>Lamprotornis</taxon>
    </lineage>
</organism>
<evidence type="ECO:0000256" key="1">
    <source>
        <dbReference type="ARBA" id="ARBA00004141"/>
    </source>
</evidence>
<comment type="caution">
    <text evidence="13">The sequence shown here is derived from an EMBL/GenBank/DDBJ whole genome shotgun (WGS) entry which is preliminary data.</text>
</comment>
<feature type="non-terminal residue" evidence="13">
    <location>
        <position position="776"/>
    </location>
</feature>
<proteinExistence type="inferred from homology"/>
<feature type="transmembrane region" description="Helical" evidence="11">
    <location>
        <begin position="369"/>
        <end position="387"/>
    </location>
</feature>
<keyword evidence="5" id="KW-0029">Amino-acid transport</keyword>
<dbReference type="EMBL" id="JADDUC010000013">
    <property type="protein sequence ID" value="KAG0128692.1"/>
    <property type="molecule type" value="Genomic_DNA"/>
</dbReference>
<reference evidence="13" key="1">
    <citation type="submission" date="2020-10" db="EMBL/GenBank/DDBJ databases">
        <title>Feather gene expression reveals the developmental basis of iridescence in African starlings.</title>
        <authorList>
            <person name="Rubenstein D.R."/>
        </authorList>
    </citation>
    <scope>NUCLEOTIDE SEQUENCE</scope>
    <source>
        <strain evidence="13">SS15</strain>
        <tissue evidence="13">Liver</tissue>
    </source>
</reference>
<accession>A0A835NYP4</accession>
<dbReference type="AlphaFoldDB" id="A0A835NYP4"/>
<dbReference type="EMBL" id="JADDUC020000008">
    <property type="protein sequence ID" value="KAI1237209.1"/>
    <property type="molecule type" value="Genomic_DNA"/>
</dbReference>
<evidence type="ECO:0000256" key="11">
    <source>
        <dbReference type="SAM" id="Phobius"/>
    </source>
</evidence>
<feature type="domain" description="Amino acid transporter transmembrane" evidence="12">
    <location>
        <begin position="36"/>
        <end position="419"/>
    </location>
</feature>
<comment type="similarity">
    <text evidence="2">Belongs to the amino acid/polyamine transporter 2 family.</text>
</comment>
<keyword evidence="7 11" id="KW-0472">Membrane</keyword>
<keyword evidence="15" id="KW-1185">Reference proteome</keyword>
<dbReference type="GO" id="GO:0015179">
    <property type="term" value="F:L-amino acid transmembrane transporter activity"/>
    <property type="evidence" value="ECO:0007669"/>
    <property type="project" value="TreeGrafter"/>
</dbReference>
<evidence type="ECO:0000256" key="6">
    <source>
        <dbReference type="ARBA" id="ARBA00022989"/>
    </source>
</evidence>
<evidence type="ECO:0000313" key="13">
    <source>
        <dbReference type="EMBL" id="KAG0128692.1"/>
    </source>
</evidence>
<dbReference type="PANTHER" id="PTHR22950:SF458">
    <property type="entry name" value="SODIUM-COUPLED NEUTRAL AMINO ACID TRANSPORTER 11-RELATED"/>
    <property type="match status" value="1"/>
</dbReference>
<feature type="transmembrane region" description="Helical" evidence="11">
    <location>
        <begin position="63"/>
        <end position="86"/>
    </location>
</feature>
<evidence type="ECO:0000256" key="10">
    <source>
        <dbReference type="ARBA" id="ARBA00041723"/>
    </source>
</evidence>
<evidence type="ECO:0000256" key="9">
    <source>
        <dbReference type="ARBA" id="ARBA00040814"/>
    </source>
</evidence>
<feature type="transmembrane region" description="Helical" evidence="11">
    <location>
        <begin position="182"/>
        <end position="202"/>
    </location>
</feature>
<name>A0A835NYP4_9PASS</name>
<feature type="transmembrane region" description="Helical" evidence="11">
    <location>
        <begin position="156"/>
        <end position="173"/>
    </location>
</feature>
<feature type="transmembrane region" description="Helical" evidence="11">
    <location>
        <begin position="222"/>
        <end position="241"/>
    </location>
</feature>
<feature type="transmembrane region" description="Helical" evidence="11">
    <location>
        <begin position="300"/>
        <end position="320"/>
    </location>
</feature>
<evidence type="ECO:0000256" key="4">
    <source>
        <dbReference type="ARBA" id="ARBA00022692"/>
    </source>
</evidence>
<keyword evidence="4 11" id="KW-0812">Transmembrane</keyword>
<protein>
    <recommendedName>
        <fullName evidence="9">Putative sodium-coupled neutral amino acid transporter 11</fullName>
    </recommendedName>
    <alternativeName>
        <fullName evidence="10">Solute carrier family 38 member 11</fullName>
    </alternativeName>
</protein>
<reference evidence="14 15" key="2">
    <citation type="journal article" date="2021" name="J. Hered.">
        <title>Feather Gene Expression Elucidates the Developmental Basis of Plumage Iridescence in African Starlings.</title>
        <authorList>
            <person name="Rubenstein D.R."/>
            <person name="Corvelo A."/>
            <person name="MacManes M.D."/>
            <person name="Maia R."/>
            <person name="Narzisi G."/>
            <person name="Rousaki A."/>
            <person name="Vandenabeele P."/>
            <person name="Shawkey M.D."/>
            <person name="Solomon J."/>
        </authorList>
    </citation>
    <scope>NUCLEOTIDE SEQUENCE [LARGE SCALE GENOMIC DNA]</scope>
    <source>
        <strain evidence="14">SS15</strain>
    </source>
</reference>
<dbReference type="Proteomes" id="UP000618051">
    <property type="component" value="Unassembled WGS sequence"/>
</dbReference>
<evidence type="ECO:0000313" key="14">
    <source>
        <dbReference type="EMBL" id="KAI1237209.1"/>
    </source>
</evidence>
<feature type="transmembrane region" description="Helical" evidence="11">
    <location>
        <begin position="262"/>
        <end position="280"/>
    </location>
</feature>
<comment type="function">
    <text evidence="8">Putative sodium-dependent amino acid/proton antiporter.</text>
</comment>
<feature type="transmembrane region" description="Helical" evidence="11">
    <location>
        <begin position="107"/>
        <end position="131"/>
    </location>
</feature>